<dbReference type="Proteomes" id="UP000694522">
    <property type="component" value="Unplaced"/>
</dbReference>
<name>A0A8B9FPM0_9PSIT</name>
<organism evidence="1 2">
    <name type="scientific">Amazona collaria</name>
    <name type="common">yellow-billed parrot</name>
    <dbReference type="NCBI Taxonomy" id="241587"/>
    <lineage>
        <taxon>Eukaryota</taxon>
        <taxon>Metazoa</taxon>
        <taxon>Chordata</taxon>
        <taxon>Craniata</taxon>
        <taxon>Vertebrata</taxon>
        <taxon>Euteleostomi</taxon>
        <taxon>Archelosauria</taxon>
        <taxon>Archosauria</taxon>
        <taxon>Dinosauria</taxon>
        <taxon>Saurischia</taxon>
        <taxon>Theropoda</taxon>
        <taxon>Coelurosauria</taxon>
        <taxon>Aves</taxon>
        <taxon>Neognathae</taxon>
        <taxon>Neoaves</taxon>
        <taxon>Telluraves</taxon>
        <taxon>Australaves</taxon>
        <taxon>Psittaciformes</taxon>
        <taxon>Psittacidae</taxon>
        <taxon>Amazona</taxon>
    </lineage>
</organism>
<evidence type="ECO:0000313" key="1">
    <source>
        <dbReference type="Ensembl" id="ENSACOP00000013322.1"/>
    </source>
</evidence>
<proteinExistence type="predicted"/>
<reference evidence="1" key="1">
    <citation type="submission" date="2025-08" db="UniProtKB">
        <authorList>
            <consortium name="Ensembl"/>
        </authorList>
    </citation>
    <scope>IDENTIFICATION</scope>
</reference>
<dbReference type="AlphaFoldDB" id="A0A8B9FPM0"/>
<evidence type="ECO:0000313" key="2">
    <source>
        <dbReference type="Proteomes" id="UP000694522"/>
    </source>
</evidence>
<protein>
    <submittedName>
        <fullName evidence="1">Uncharacterized protein</fullName>
    </submittedName>
</protein>
<reference evidence="1" key="2">
    <citation type="submission" date="2025-09" db="UniProtKB">
        <authorList>
            <consortium name="Ensembl"/>
        </authorList>
    </citation>
    <scope>IDENTIFICATION</scope>
</reference>
<dbReference type="Ensembl" id="ENSACOT00000013789.1">
    <property type="protein sequence ID" value="ENSACOP00000013322.1"/>
    <property type="gene ID" value="ENSACOG00000009249.1"/>
</dbReference>
<accession>A0A8B9FPM0</accession>
<sequence>MSPTSVVPCSCGLCSCAFGPGLLDFGKIHQTAVLLAFPALFCSFSRNLGRPVTTSTLIRLQMQILSHPEVRLSIPSSSIDTAAKFTGVAPAGWPLRAVVSEQGLAAHSFTMNNNARNMLFQSSKQQSFSCITYLASLRSNSQ</sequence>
<keyword evidence="2" id="KW-1185">Reference proteome</keyword>